<gene>
    <name evidence="2" type="ORF">PAXINDRAFT_21841</name>
</gene>
<evidence type="ECO:0000313" key="3">
    <source>
        <dbReference type="Proteomes" id="UP000053647"/>
    </source>
</evidence>
<feature type="non-terminal residue" evidence="2">
    <location>
        <position position="1"/>
    </location>
</feature>
<dbReference type="EMBL" id="KN821443">
    <property type="protein sequence ID" value="KIJ04870.1"/>
    <property type="molecule type" value="Genomic_DNA"/>
</dbReference>
<organism evidence="2 3">
    <name type="scientific">Paxillus involutus ATCC 200175</name>
    <dbReference type="NCBI Taxonomy" id="664439"/>
    <lineage>
        <taxon>Eukaryota</taxon>
        <taxon>Fungi</taxon>
        <taxon>Dikarya</taxon>
        <taxon>Basidiomycota</taxon>
        <taxon>Agaricomycotina</taxon>
        <taxon>Agaricomycetes</taxon>
        <taxon>Agaricomycetidae</taxon>
        <taxon>Boletales</taxon>
        <taxon>Paxilineae</taxon>
        <taxon>Paxillaceae</taxon>
        <taxon>Paxillus</taxon>
    </lineage>
</organism>
<dbReference type="OrthoDB" id="3260126at2759"/>
<name>A0A0C9SST5_PAXIN</name>
<dbReference type="Proteomes" id="UP000053647">
    <property type="component" value="Unassembled WGS sequence"/>
</dbReference>
<sequence>AEAVANIPSKWTSEELDALEAALKGHEAWLNDGVEKQKRTKMNEDPAIETKDMKARAKTLEMHLQRLVKRKAPKVKKSSSSGTDGSSGSEPKQSNSDRQTEHNEL</sequence>
<feature type="compositionally biased region" description="Low complexity" evidence="1">
    <location>
        <begin position="78"/>
        <end position="89"/>
    </location>
</feature>
<accession>A0A0C9SST5</accession>
<feature type="compositionally biased region" description="Basic residues" evidence="1">
    <location>
        <begin position="66"/>
        <end position="77"/>
    </location>
</feature>
<reference evidence="2 3" key="1">
    <citation type="submission" date="2014-06" db="EMBL/GenBank/DDBJ databases">
        <authorList>
            <consortium name="DOE Joint Genome Institute"/>
            <person name="Kuo A."/>
            <person name="Kohler A."/>
            <person name="Nagy L.G."/>
            <person name="Floudas D."/>
            <person name="Copeland A."/>
            <person name="Barry K.W."/>
            <person name="Cichocki N."/>
            <person name="Veneault-Fourrey C."/>
            <person name="LaButti K."/>
            <person name="Lindquist E.A."/>
            <person name="Lipzen A."/>
            <person name="Lundell T."/>
            <person name="Morin E."/>
            <person name="Murat C."/>
            <person name="Sun H."/>
            <person name="Tunlid A."/>
            <person name="Henrissat B."/>
            <person name="Grigoriev I.V."/>
            <person name="Hibbett D.S."/>
            <person name="Martin F."/>
            <person name="Nordberg H.P."/>
            <person name="Cantor M.N."/>
            <person name="Hua S.X."/>
        </authorList>
    </citation>
    <scope>NUCLEOTIDE SEQUENCE [LARGE SCALE GENOMIC DNA]</scope>
    <source>
        <strain evidence="2 3">ATCC 200175</strain>
    </source>
</reference>
<reference evidence="3" key="2">
    <citation type="submission" date="2015-01" db="EMBL/GenBank/DDBJ databases">
        <title>Evolutionary Origins and Diversification of the Mycorrhizal Mutualists.</title>
        <authorList>
            <consortium name="DOE Joint Genome Institute"/>
            <consortium name="Mycorrhizal Genomics Consortium"/>
            <person name="Kohler A."/>
            <person name="Kuo A."/>
            <person name="Nagy L.G."/>
            <person name="Floudas D."/>
            <person name="Copeland A."/>
            <person name="Barry K.W."/>
            <person name="Cichocki N."/>
            <person name="Veneault-Fourrey C."/>
            <person name="LaButti K."/>
            <person name="Lindquist E.A."/>
            <person name="Lipzen A."/>
            <person name="Lundell T."/>
            <person name="Morin E."/>
            <person name="Murat C."/>
            <person name="Riley R."/>
            <person name="Ohm R."/>
            <person name="Sun H."/>
            <person name="Tunlid A."/>
            <person name="Henrissat B."/>
            <person name="Grigoriev I.V."/>
            <person name="Hibbett D.S."/>
            <person name="Martin F."/>
        </authorList>
    </citation>
    <scope>NUCLEOTIDE SEQUENCE [LARGE SCALE GENOMIC DNA]</scope>
    <source>
        <strain evidence="3">ATCC 200175</strain>
    </source>
</reference>
<evidence type="ECO:0000313" key="2">
    <source>
        <dbReference type="EMBL" id="KIJ04870.1"/>
    </source>
</evidence>
<dbReference type="AlphaFoldDB" id="A0A0C9SST5"/>
<proteinExistence type="predicted"/>
<dbReference type="HOGENOM" id="CLU_2242980_0_0_1"/>
<keyword evidence="3" id="KW-1185">Reference proteome</keyword>
<feature type="region of interest" description="Disordered" evidence="1">
    <location>
        <begin position="66"/>
        <end position="105"/>
    </location>
</feature>
<evidence type="ECO:0000256" key="1">
    <source>
        <dbReference type="SAM" id="MobiDB-lite"/>
    </source>
</evidence>
<protein>
    <submittedName>
        <fullName evidence="2">Uncharacterized protein</fullName>
    </submittedName>
</protein>